<dbReference type="AlphaFoldDB" id="A0A915K014"/>
<sequence>MLKPAIILVILHSFSIRTLAREETYFWSDEQTLKHLTQICEAPFLTSECFAGEDEIIVLNHGPRKFNEISNIITVSINY</sequence>
<organism evidence="2 3">
    <name type="scientific">Romanomermis culicivorax</name>
    <name type="common">Nematode worm</name>
    <dbReference type="NCBI Taxonomy" id="13658"/>
    <lineage>
        <taxon>Eukaryota</taxon>
        <taxon>Metazoa</taxon>
        <taxon>Ecdysozoa</taxon>
        <taxon>Nematoda</taxon>
        <taxon>Enoplea</taxon>
        <taxon>Dorylaimia</taxon>
        <taxon>Mermithida</taxon>
        <taxon>Mermithoidea</taxon>
        <taxon>Mermithidae</taxon>
        <taxon>Romanomermis</taxon>
    </lineage>
</organism>
<protein>
    <submittedName>
        <fullName evidence="3">Uncharacterized protein</fullName>
    </submittedName>
</protein>
<reference evidence="3" key="1">
    <citation type="submission" date="2022-11" db="UniProtKB">
        <authorList>
            <consortium name="WormBaseParasite"/>
        </authorList>
    </citation>
    <scope>IDENTIFICATION</scope>
</reference>
<accession>A0A915K014</accession>
<keyword evidence="2" id="KW-1185">Reference proteome</keyword>
<evidence type="ECO:0000256" key="1">
    <source>
        <dbReference type="SAM" id="SignalP"/>
    </source>
</evidence>
<feature type="chain" id="PRO_5037792626" evidence="1">
    <location>
        <begin position="21"/>
        <end position="79"/>
    </location>
</feature>
<dbReference type="Proteomes" id="UP000887565">
    <property type="component" value="Unplaced"/>
</dbReference>
<evidence type="ECO:0000313" key="2">
    <source>
        <dbReference type="Proteomes" id="UP000887565"/>
    </source>
</evidence>
<proteinExistence type="predicted"/>
<evidence type="ECO:0000313" key="3">
    <source>
        <dbReference type="WBParaSite" id="nRc.2.0.1.t31550-RA"/>
    </source>
</evidence>
<feature type="signal peptide" evidence="1">
    <location>
        <begin position="1"/>
        <end position="20"/>
    </location>
</feature>
<dbReference type="WBParaSite" id="nRc.2.0.1.t31550-RA">
    <property type="protein sequence ID" value="nRc.2.0.1.t31550-RA"/>
    <property type="gene ID" value="nRc.2.0.1.g31550"/>
</dbReference>
<name>A0A915K014_ROMCU</name>
<keyword evidence="1" id="KW-0732">Signal</keyword>